<evidence type="ECO:0000256" key="10">
    <source>
        <dbReference type="ARBA" id="ARBA00031145"/>
    </source>
</evidence>
<keyword evidence="7" id="KW-0547">Nucleotide-binding</keyword>
<name>A0A9P8P6N7_9ASCO</name>
<protein>
    <recommendedName>
        <fullName evidence="2">FAD synthase</fullName>
        <ecNumber evidence="2">2.7.7.2</ecNumber>
    </recommendedName>
    <alternativeName>
        <fullName evidence="10">FAD pyrophosphorylase</fullName>
    </alternativeName>
    <alternativeName>
        <fullName evidence="11">FMN adenylyltransferase</fullName>
    </alternativeName>
</protein>
<accession>A0A9P8P6N7</accession>
<comment type="catalytic activity">
    <reaction evidence="12">
        <text>FMN + ATP + H(+) = FAD + diphosphate</text>
        <dbReference type="Rhea" id="RHEA:17237"/>
        <dbReference type="ChEBI" id="CHEBI:15378"/>
        <dbReference type="ChEBI" id="CHEBI:30616"/>
        <dbReference type="ChEBI" id="CHEBI:33019"/>
        <dbReference type="ChEBI" id="CHEBI:57692"/>
        <dbReference type="ChEBI" id="CHEBI:58210"/>
        <dbReference type="EC" id="2.7.7.2"/>
    </reaction>
</comment>
<evidence type="ECO:0000256" key="6">
    <source>
        <dbReference type="ARBA" id="ARBA00022695"/>
    </source>
</evidence>
<evidence type="ECO:0000256" key="4">
    <source>
        <dbReference type="ARBA" id="ARBA00022643"/>
    </source>
</evidence>
<evidence type="ECO:0000256" key="9">
    <source>
        <dbReference type="ARBA" id="ARBA00022840"/>
    </source>
</evidence>
<evidence type="ECO:0000256" key="2">
    <source>
        <dbReference type="ARBA" id="ARBA00012393"/>
    </source>
</evidence>
<dbReference type="InterPro" id="IPR014729">
    <property type="entry name" value="Rossmann-like_a/b/a_fold"/>
</dbReference>
<comment type="pathway">
    <text evidence="1">Cofactor biosynthesis; FAD biosynthesis; FAD from FMN: step 1/1.</text>
</comment>
<keyword evidence="9" id="KW-0067">ATP-binding</keyword>
<dbReference type="EC" id="2.7.7.2" evidence="2"/>
<evidence type="ECO:0000256" key="8">
    <source>
        <dbReference type="ARBA" id="ARBA00022827"/>
    </source>
</evidence>
<reference evidence="14" key="1">
    <citation type="journal article" date="2021" name="Open Biol.">
        <title>Shared evolutionary footprints suggest mitochondrial oxidative damage underlies multiple complex I losses in fungi.</title>
        <authorList>
            <person name="Schikora-Tamarit M.A."/>
            <person name="Marcet-Houben M."/>
            <person name="Nosek J."/>
            <person name="Gabaldon T."/>
        </authorList>
    </citation>
    <scope>NUCLEOTIDE SEQUENCE</scope>
    <source>
        <strain evidence="14">CBS6075</strain>
    </source>
</reference>
<proteinExistence type="predicted"/>
<dbReference type="OrthoDB" id="270728at2759"/>
<keyword evidence="15" id="KW-1185">Reference proteome</keyword>
<comment type="caution">
    <text evidence="14">The sequence shown here is derived from an EMBL/GenBank/DDBJ whole genome shotgun (WGS) entry which is preliminary data.</text>
</comment>
<dbReference type="Pfam" id="PF01507">
    <property type="entry name" value="PAPS_reduct"/>
    <property type="match status" value="2"/>
</dbReference>
<dbReference type="SUPFAM" id="SSF52402">
    <property type="entry name" value="Adenine nucleotide alpha hydrolases-like"/>
    <property type="match status" value="1"/>
</dbReference>
<keyword evidence="8" id="KW-0274">FAD</keyword>
<dbReference type="RefSeq" id="XP_046061496.1">
    <property type="nucleotide sequence ID" value="XM_046205564.1"/>
</dbReference>
<evidence type="ECO:0000256" key="7">
    <source>
        <dbReference type="ARBA" id="ARBA00022741"/>
    </source>
</evidence>
<keyword evidence="6" id="KW-0548">Nucleotidyltransferase</keyword>
<evidence type="ECO:0000256" key="1">
    <source>
        <dbReference type="ARBA" id="ARBA00004726"/>
    </source>
</evidence>
<feature type="domain" description="Phosphoadenosine phosphosulphate reductase" evidence="13">
    <location>
        <begin position="153"/>
        <end position="233"/>
    </location>
</feature>
<dbReference type="GeneID" id="70236446"/>
<keyword evidence="4" id="KW-0288">FMN</keyword>
<dbReference type="Proteomes" id="UP000769157">
    <property type="component" value="Unassembled WGS sequence"/>
</dbReference>
<sequence length="277" mass="32157">MSSTTIEVCRQCHALVMDFLAMKGPYLANGNRKLSSPIPLFHNDTELHLKTQAQVANTLDVFHQMLEQYTLEEVSISYNGGKDCLVMLVVYLAAIYNKYQHRLSDLRQPIQSVYINDDQEFPEQDDFLDTSSAKYQLSLTRIKDNMKNGFRTYLDQYPKIKAIAVGVRKIDPYAQNLSYMQRTDHGWPSFMRVNPVLDWTYCEIWYFLKATDIQYCTLYDQGYTSIGGIENTIPNPLLKQGPVYLPAYMLDDDCHERLSRRGARDMSSREKRPDEKL</sequence>
<evidence type="ECO:0000256" key="3">
    <source>
        <dbReference type="ARBA" id="ARBA00022630"/>
    </source>
</evidence>
<organism evidence="14 15">
    <name type="scientific">Ogataea philodendri</name>
    <dbReference type="NCBI Taxonomy" id="1378263"/>
    <lineage>
        <taxon>Eukaryota</taxon>
        <taxon>Fungi</taxon>
        <taxon>Dikarya</taxon>
        <taxon>Ascomycota</taxon>
        <taxon>Saccharomycotina</taxon>
        <taxon>Pichiomycetes</taxon>
        <taxon>Pichiales</taxon>
        <taxon>Pichiaceae</taxon>
        <taxon>Ogataea</taxon>
    </lineage>
</organism>
<evidence type="ECO:0000256" key="11">
    <source>
        <dbReference type="ARBA" id="ARBA00031871"/>
    </source>
</evidence>
<dbReference type="Gene3D" id="3.40.50.620">
    <property type="entry name" value="HUPs"/>
    <property type="match status" value="1"/>
</dbReference>
<dbReference type="PANTHER" id="PTHR23293:SF9">
    <property type="entry name" value="FAD SYNTHASE"/>
    <property type="match status" value="1"/>
</dbReference>
<reference evidence="14" key="2">
    <citation type="submission" date="2021-01" db="EMBL/GenBank/DDBJ databases">
        <authorList>
            <person name="Schikora-Tamarit M.A."/>
        </authorList>
    </citation>
    <scope>NUCLEOTIDE SEQUENCE</scope>
    <source>
        <strain evidence="14">CBS6075</strain>
    </source>
</reference>
<evidence type="ECO:0000313" key="15">
    <source>
        <dbReference type="Proteomes" id="UP000769157"/>
    </source>
</evidence>
<dbReference type="GO" id="GO:0006747">
    <property type="term" value="P:FAD biosynthetic process"/>
    <property type="evidence" value="ECO:0007669"/>
    <property type="project" value="TreeGrafter"/>
</dbReference>
<keyword evidence="5" id="KW-0808">Transferase</keyword>
<dbReference type="CDD" id="cd23948">
    <property type="entry name" value="FAD_synthase"/>
    <property type="match status" value="1"/>
</dbReference>
<dbReference type="EMBL" id="JAEUBE010000295">
    <property type="protein sequence ID" value="KAH3666292.1"/>
    <property type="molecule type" value="Genomic_DNA"/>
</dbReference>
<feature type="domain" description="Phosphoadenosine phosphosulphate reductase" evidence="13">
    <location>
        <begin position="74"/>
        <end position="146"/>
    </location>
</feature>
<evidence type="ECO:0000259" key="13">
    <source>
        <dbReference type="Pfam" id="PF01507"/>
    </source>
</evidence>
<dbReference type="AlphaFoldDB" id="A0A9P8P6N7"/>
<evidence type="ECO:0000313" key="14">
    <source>
        <dbReference type="EMBL" id="KAH3666292.1"/>
    </source>
</evidence>
<dbReference type="InterPro" id="IPR002500">
    <property type="entry name" value="PAPS_reduct_dom"/>
</dbReference>
<dbReference type="GO" id="GO:0003919">
    <property type="term" value="F:FMN adenylyltransferase activity"/>
    <property type="evidence" value="ECO:0007669"/>
    <property type="project" value="UniProtKB-EC"/>
</dbReference>
<dbReference type="GO" id="GO:0005524">
    <property type="term" value="F:ATP binding"/>
    <property type="evidence" value="ECO:0007669"/>
    <property type="project" value="UniProtKB-KW"/>
</dbReference>
<gene>
    <name evidence="14" type="ORF">OGAPHI_004481</name>
</gene>
<keyword evidence="3" id="KW-0285">Flavoprotein</keyword>
<evidence type="ECO:0000256" key="5">
    <source>
        <dbReference type="ARBA" id="ARBA00022679"/>
    </source>
</evidence>
<dbReference type="PANTHER" id="PTHR23293">
    <property type="entry name" value="FAD SYNTHETASE-RELATED FMN ADENYLYLTRANSFERASE"/>
    <property type="match status" value="1"/>
</dbReference>
<evidence type="ECO:0000256" key="12">
    <source>
        <dbReference type="ARBA" id="ARBA00049494"/>
    </source>
</evidence>